<dbReference type="InterPro" id="IPR002823">
    <property type="entry name" value="DUF112_TM"/>
</dbReference>
<feature type="transmembrane region" description="Helical" evidence="1">
    <location>
        <begin position="105"/>
        <end position="138"/>
    </location>
</feature>
<dbReference type="Pfam" id="PF01970">
    <property type="entry name" value="TctA"/>
    <property type="match status" value="1"/>
</dbReference>
<keyword evidence="1" id="KW-0812">Transmembrane</keyword>
<feature type="transmembrane region" description="Helical" evidence="1">
    <location>
        <begin position="170"/>
        <end position="191"/>
    </location>
</feature>
<sequence length="500" mass="52133">MENVLAGLAIATSGMSLLYCFVGVTLGMLVGVLPGIGPLAALSMLFPFTFHLDATQALIMLAGIWYGTAYGSSTAAILLNVPGEASSAVTSLDGYPMAKQGRAGVALFVAALSSLVGGSIGIVVLMAFAPAIATYAIAFGPTEYFSLMLLGLVAAASMSAGSLAKGLAMVAFGVLLGTVGTDLSTGAYRFVFGVPSLADGIDIAALAMGLFGVAEIIMSVRVAGAATVSAKGITLRSMWPTRDDLRQSLWPTLRGSAIGSFFGTLPGTGPAISTFFAYAAEKRVARDPSRFGRGAIEGVASPEAANNAAVQTAFIPTLMLGIPGSAAMAIMIAMLMIQGIAPGPTIMTQAPTLFWGLVMSFWIGNLILFAMSAPLIGIWVRLLTIPFGLLYPAILMFICIGVYAVDNSIFDVWMVVVIGAFGWLARLVELPAAPMLLGFVLGPMMEEHFRRALMLSRGDLLTFFERPISATVMAFIVAVILLSAWRAWRGAPPLALGEED</sequence>
<feature type="transmembrane region" description="Helical" evidence="1">
    <location>
        <begin position="387"/>
        <end position="406"/>
    </location>
</feature>
<feature type="transmembrane region" description="Helical" evidence="1">
    <location>
        <begin position="203"/>
        <end position="228"/>
    </location>
</feature>
<feature type="transmembrane region" description="Helical" evidence="1">
    <location>
        <begin position="318"/>
        <end position="341"/>
    </location>
</feature>
<keyword evidence="1" id="KW-0472">Membrane</keyword>
<accession>A0A840SJX5</accession>
<name>A0A840SJX5_9RHOB</name>
<organism evidence="3 4">
    <name type="scientific">Amaricoccus macauensis</name>
    <dbReference type="NCBI Taxonomy" id="57001"/>
    <lineage>
        <taxon>Bacteria</taxon>
        <taxon>Pseudomonadati</taxon>
        <taxon>Pseudomonadota</taxon>
        <taxon>Alphaproteobacteria</taxon>
        <taxon>Rhodobacterales</taxon>
        <taxon>Paracoccaceae</taxon>
        <taxon>Amaricoccus</taxon>
    </lineage>
</organism>
<feature type="transmembrane region" description="Helical" evidence="1">
    <location>
        <begin position="26"/>
        <end position="50"/>
    </location>
</feature>
<dbReference type="AlphaFoldDB" id="A0A840SJX5"/>
<protein>
    <submittedName>
        <fullName evidence="3">TctA family transporter</fullName>
    </submittedName>
</protein>
<dbReference type="Proteomes" id="UP000549457">
    <property type="component" value="Unassembled WGS sequence"/>
</dbReference>
<dbReference type="EMBL" id="JACHFM010000001">
    <property type="protein sequence ID" value="MBB5221264.1"/>
    <property type="molecule type" value="Genomic_DNA"/>
</dbReference>
<dbReference type="PANTHER" id="PTHR35342">
    <property type="entry name" value="TRICARBOXYLIC TRANSPORT PROTEIN"/>
    <property type="match status" value="1"/>
</dbReference>
<evidence type="ECO:0000256" key="1">
    <source>
        <dbReference type="SAM" id="Phobius"/>
    </source>
</evidence>
<dbReference type="PANTHER" id="PTHR35342:SF5">
    <property type="entry name" value="TRICARBOXYLIC TRANSPORT PROTEIN"/>
    <property type="match status" value="1"/>
</dbReference>
<feature type="transmembrane region" description="Helical" evidence="1">
    <location>
        <begin position="463"/>
        <end position="485"/>
    </location>
</feature>
<keyword evidence="4" id="KW-1185">Reference proteome</keyword>
<dbReference type="RefSeq" id="WP_246399544.1">
    <property type="nucleotide sequence ID" value="NZ_JACHFM010000001.1"/>
</dbReference>
<reference evidence="3 4" key="1">
    <citation type="submission" date="2020-08" db="EMBL/GenBank/DDBJ databases">
        <title>Genomic Encyclopedia of Type Strains, Phase IV (KMG-IV): sequencing the most valuable type-strain genomes for metagenomic binning, comparative biology and taxonomic classification.</title>
        <authorList>
            <person name="Goeker M."/>
        </authorList>
    </citation>
    <scope>NUCLEOTIDE SEQUENCE [LARGE SCALE GENOMIC DNA]</scope>
    <source>
        <strain evidence="3 4">DSM 101730</strain>
    </source>
</reference>
<gene>
    <name evidence="3" type="ORF">HNP73_001185</name>
</gene>
<evidence type="ECO:0000259" key="2">
    <source>
        <dbReference type="Pfam" id="PF01970"/>
    </source>
</evidence>
<evidence type="ECO:0000313" key="4">
    <source>
        <dbReference type="Proteomes" id="UP000549457"/>
    </source>
</evidence>
<feature type="domain" description="DUF112" evidence="2">
    <location>
        <begin position="17"/>
        <end position="437"/>
    </location>
</feature>
<feature type="transmembrane region" description="Helical" evidence="1">
    <location>
        <begin position="353"/>
        <end position="380"/>
    </location>
</feature>
<evidence type="ECO:0000313" key="3">
    <source>
        <dbReference type="EMBL" id="MBB5221264.1"/>
    </source>
</evidence>
<feature type="transmembrane region" description="Helical" evidence="1">
    <location>
        <begin position="412"/>
        <end position="442"/>
    </location>
</feature>
<proteinExistence type="predicted"/>
<comment type="caution">
    <text evidence="3">The sequence shown here is derived from an EMBL/GenBank/DDBJ whole genome shotgun (WGS) entry which is preliminary data.</text>
</comment>
<keyword evidence="1" id="KW-1133">Transmembrane helix</keyword>